<gene>
    <name evidence="3" type="ORF">D5400_05455</name>
</gene>
<protein>
    <recommendedName>
        <fullName evidence="2">Peptidoglycan binding-like domain-containing protein</fullName>
    </recommendedName>
</protein>
<proteinExistence type="predicted"/>
<dbReference type="SMART" id="SM00671">
    <property type="entry name" value="SEL1"/>
    <property type="match status" value="4"/>
</dbReference>
<dbReference type="InterPro" id="IPR006597">
    <property type="entry name" value="Sel1-like"/>
</dbReference>
<keyword evidence="4" id="KW-1185">Reference proteome</keyword>
<dbReference type="Proteomes" id="UP000268192">
    <property type="component" value="Chromosome"/>
</dbReference>
<evidence type="ECO:0000313" key="3">
    <source>
        <dbReference type="EMBL" id="AZN70793.1"/>
    </source>
</evidence>
<dbReference type="Pfam" id="PF01471">
    <property type="entry name" value="PG_binding_1"/>
    <property type="match status" value="1"/>
</dbReference>
<feature type="region of interest" description="Disordered" evidence="1">
    <location>
        <begin position="691"/>
        <end position="748"/>
    </location>
</feature>
<feature type="region of interest" description="Disordered" evidence="1">
    <location>
        <begin position="790"/>
        <end position="816"/>
    </location>
</feature>
<dbReference type="AlphaFoldDB" id="A0A3Q8XM36"/>
<dbReference type="SUPFAM" id="SSF47090">
    <property type="entry name" value="PGBD-like"/>
    <property type="match status" value="1"/>
</dbReference>
<name>A0A3Q8XM36_9HYPH</name>
<dbReference type="PANTHER" id="PTHR11102:SF160">
    <property type="entry name" value="ERAD-ASSOCIATED E3 UBIQUITIN-PROTEIN LIGASE COMPONENT HRD3"/>
    <property type="match status" value="1"/>
</dbReference>
<sequence>MSFAMNDTSRDTRSQSQGSSPFDALNKTLEALESRLDGIMASKSQRAPGTSTPSVPRVEPASVPETRAAAAQNDAVAQIKERQRRLDAFRSKAAERREALVAKPAVEPVAAADMVQTGGARMESLLDTFGKNLRDEMRRDLGEDVARHLGSLRGDLMHLKTLDQLESLPSELHAGLVSIEQKLTALSESDGGDALVELRAEVRGISAIVDGLAKDETVRGLDNRWSEICDLISEIDPATMRDEIAVMVKRLDEMQVLMTSLPDGDWTRQIGAEMRTIAGSVEMIAGQGSDMEGVGRELDRVNLRLDEISQAILTVSDKADTAIDNARLERIEALLTDLGSQDEAVAGGIAAALTPHLALLADQIERLGEGGTDSAVLSRLDALSHQVAALSSGGNQEPSQAVVEHLEHISEQIETLTVAQASVDFDRLEALVDRAEARLSDPLPVAGLESLHRQLDEITSRLDRGTATSAPASDDAMRSLEAQILTLSEHLSDRSGLAGLEPRLAAIETHLTHGRQDVIEAASRAAEQAVAAFLESGADDYEGGAEDLSAVTGLAEDLRALEKLTRMSNDRSARAFDAVHDTLMKIAERLESLDRGLNVSREMPVAASALAAPAFAEPAISVGAAAAPDLEKQEPLSAKAANVVKADQTALGKTVSTAAVMAAATASAASASATDTQAPRSLIGRIAEKVRPRRQAAAPEAAPAIEPESTPAVARETVEPTPPIDPSQQIDAGIANEPLEPGSGTPDLNRILQRVRDQQTSGSRVGNSVYSEDDRADFIAAARRAAQAAAADVENSGRKQSAGKGDDKRTDGGSSRRRPILIAVGAILLAVMSYPLISDMMGGGSRQADAPVAVQSVTPAETDSAAVSSGDDAAPEIAAETAAPVQAPVAEAPTVAEPSPVRPTGLSQQAFAPSVDDEASMTTSSLDRDTAAPVSSSSLESSSAGADEPVVTEGATAPTTEAPGAGSPAEVTPAMATQTDPAERSARIAALPDSVGTAALLAAAEAGEGRALFEIASRYMEGRGVEENVDQAAQWYLDAARQGLAPAQYRIGNFYERGTGVERDPVEAERWYREAALGGNVSAMHNLAVLHASGGVDGNSDFDEAARWFAMAAEHGVSDSQFNLAVLYARGSGVEQDLGQSYKWFAIAADQGDADAANKRDEVANAMSPEALERARAEVELWEPQAVDPAANSVELPEEWGVSQTRTATIDMADAVRNIQRILNDRGFDAGTPDGVIGAKTTAAIRAFQEANELEPTGRIDAPLVEALLAQTNAG</sequence>
<evidence type="ECO:0000259" key="2">
    <source>
        <dbReference type="Pfam" id="PF01471"/>
    </source>
</evidence>
<reference evidence="3 4" key="1">
    <citation type="submission" date="2018-09" db="EMBL/GenBank/DDBJ databases">
        <title>Marinorhizobium profundi gen. nov., sp. nov., isolated from a deep-sea sediment sample from the New Britain Trench and proposal of Marinorhizobiaceae fam. nov. in the order Rhizobiales of the class Alphaproteobacteria.</title>
        <authorList>
            <person name="Cao J."/>
        </authorList>
    </citation>
    <scope>NUCLEOTIDE SEQUENCE [LARGE SCALE GENOMIC DNA]</scope>
    <source>
        <strain evidence="3 4">WS11</strain>
    </source>
</reference>
<organism evidence="3 4">
    <name type="scientific">Georhizobium profundi</name>
    <dbReference type="NCBI Taxonomy" id="2341112"/>
    <lineage>
        <taxon>Bacteria</taxon>
        <taxon>Pseudomonadati</taxon>
        <taxon>Pseudomonadota</taxon>
        <taxon>Alphaproteobacteria</taxon>
        <taxon>Hyphomicrobiales</taxon>
        <taxon>Rhizobiaceae</taxon>
        <taxon>Georhizobium</taxon>
    </lineage>
</organism>
<dbReference type="InterPro" id="IPR036365">
    <property type="entry name" value="PGBD-like_sf"/>
</dbReference>
<dbReference type="Pfam" id="PF08238">
    <property type="entry name" value="Sel1"/>
    <property type="match status" value="4"/>
</dbReference>
<dbReference type="InterPro" id="IPR050767">
    <property type="entry name" value="Sel1_AlgK"/>
</dbReference>
<evidence type="ECO:0000313" key="4">
    <source>
        <dbReference type="Proteomes" id="UP000268192"/>
    </source>
</evidence>
<dbReference type="InterPro" id="IPR011990">
    <property type="entry name" value="TPR-like_helical_dom_sf"/>
</dbReference>
<dbReference type="InterPro" id="IPR036366">
    <property type="entry name" value="PGBDSf"/>
</dbReference>
<dbReference type="InterPro" id="IPR002477">
    <property type="entry name" value="Peptidoglycan-bd-like"/>
</dbReference>
<dbReference type="KEGG" id="abaw:D5400_05455"/>
<feature type="compositionally biased region" description="Low complexity" evidence="1">
    <location>
        <begin position="935"/>
        <end position="966"/>
    </location>
</feature>
<dbReference type="Gene3D" id="1.25.40.10">
    <property type="entry name" value="Tetratricopeptide repeat domain"/>
    <property type="match status" value="1"/>
</dbReference>
<accession>A0A3Q8XM36</accession>
<evidence type="ECO:0000256" key="1">
    <source>
        <dbReference type="SAM" id="MobiDB-lite"/>
    </source>
</evidence>
<dbReference type="Gene3D" id="1.10.101.10">
    <property type="entry name" value="PGBD-like superfamily/PGBD"/>
    <property type="match status" value="1"/>
</dbReference>
<feature type="region of interest" description="Disordered" evidence="1">
    <location>
        <begin position="1"/>
        <end position="72"/>
    </location>
</feature>
<dbReference type="EMBL" id="CP032509">
    <property type="protein sequence ID" value="AZN70793.1"/>
    <property type="molecule type" value="Genomic_DNA"/>
</dbReference>
<dbReference type="SUPFAM" id="SSF81901">
    <property type="entry name" value="HCP-like"/>
    <property type="match status" value="1"/>
</dbReference>
<feature type="compositionally biased region" description="Polar residues" evidence="1">
    <location>
        <begin position="42"/>
        <end position="54"/>
    </location>
</feature>
<feature type="domain" description="Peptidoglycan binding-like" evidence="2">
    <location>
        <begin position="1214"/>
        <end position="1268"/>
    </location>
</feature>
<dbReference type="PANTHER" id="PTHR11102">
    <property type="entry name" value="SEL-1-LIKE PROTEIN"/>
    <property type="match status" value="1"/>
</dbReference>
<feature type="region of interest" description="Disordered" evidence="1">
    <location>
        <begin position="892"/>
        <end position="982"/>
    </location>
</feature>
<feature type="compositionally biased region" description="Low complexity" evidence="1">
    <location>
        <begin position="695"/>
        <end position="712"/>
    </location>
</feature>